<keyword evidence="3" id="KW-1185">Reference proteome</keyword>
<dbReference type="EMBL" id="KZ825179">
    <property type="protein sequence ID" value="PYI15812.1"/>
    <property type="molecule type" value="Genomic_DNA"/>
</dbReference>
<sequence length="84" mass="9660">MKSEGKGLLGDETPFGVVYLYLFIPLKTTTLYIKHTILFYLIPTVASLDPMRYFFRDSSRTKQVPQWISSNDVVDVVESREEAP</sequence>
<feature type="transmembrane region" description="Helical" evidence="1">
    <location>
        <begin position="20"/>
        <end position="42"/>
    </location>
</feature>
<gene>
    <name evidence="2" type="ORF">BO99DRAFT_238448</name>
</gene>
<name>A0A2V5H1Z4_ASPV1</name>
<organism evidence="2 3">
    <name type="scientific">Aspergillus violaceofuscus (strain CBS 115571)</name>
    <dbReference type="NCBI Taxonomy" id="1450538"/>
    <lineage>
        <taxon>Eukaryota</taxon>
        <taxon>Fungi</taxon>
        <taxon>Dikarya</taxon>
        <taxon>Ascomycota</taxon>
        <taxon>Pezizomycotina</taxon>
        <taxon>Eurotiomycetes</taxon>
        <taxon>Eurotiomycetidae</taxon>
        <taxon>Eurotiales</taxon>
        <taxon>Aspergillaceae</taxon>
        <taxon>Aspergillus</taxon>
    </lineage>
</organism>
<dbReference type="AlphaFoldDB" id="A0A2V5H1Z4"/>
<evidence type="ECO:0000313" key="2">
    <source>
        <dbReference type="EMBL" id="PYI15812.1"/>
    </source>
</evidence>
<protein>
    <submittedName>
        <fullName evidence="2">Uncharacterized protein</fullName>
    </submittedName>
</protein>
<keyword evidence="1" id="KW-1133">Transmembrane helix</keyword>
<evidence type="ECO:0000256" key="1">
    <source>
        <dbReference type="SAM" id="Phobius"/>
    </source>
</evidence>
<reference evidence="2 3" key="1">
    <citation type="submission" date="2018-02" db="EMBL/GenBank/DDBJ databases">
        <title>The genomes of Aspergillus section Nigri reveals drivers in fungal speciation.</title>
        <authorList>
            <consortium name="DOE Joint Genome Institute"/>
            <person name="Vesth T.C."/>
            <person name="Nybo J."/>
            <person name="Theobald S."/>
            <person name="Brandl J."/>
            <person name="Frisvad J.C."/>
            <person name="Nielsen K.F."/>
            <person name="Lyhne E.K."/>
            <person name="Kogle M.E."/>
            <person name="Kuo A."/>
            <person name="Riley R."/>
            <person name="Clum A."/>
            <person name="Nolan M."/>
            <person name="Lipzen A."/>
            <person name="Salamov A."/>
            <person name="Henrissat B."/>
            <person name="Wiebenga A."/>
            <person name="De vries R.P."/>
            <person name="Grigoriev I.V."/>
            <person name="Mortensen U.H."/>
            <person name="Andersen M.R."/>
            <person name="Baker S.E."/>
        </authorList>
    </citation>
    <scope>NUCLEOTIDE SEQUENCE [LARGE SCALE GENOMIC DNA]</scope>
    <source>
        <strain evidence="2 3">CBS 115571</strain>
    </source>
</reference>
<keyword evidence="1" id="KW-0472">Membrane</keyword>
<accession>A0A2V5H1Z4</accession>
<proteinExistence type="predicted"/>
<dbReference type="Proteomes" id="UP000249829">
    <property type="component" value="Unassembled WGS sequence"/>
</dbReference>
<evidence type="ECO:0000313" key="3">
    <source>
        <dbReference type="Proteomes" id="UP000249829"/>
    </source>
</evidence>
<keyword evidence="1" id="KW-0812">Transmembrane</keyword>